<dbReference type="Gene3D" id="1.10.287.130">
    <property type="match status" value="1"/>
</dbReference>
<dbReference type="AlphaFoldDB" id="A0ABD5Y9Z2"/>
<dbReference type="InterPro" id="IPR011006">
    <property type="entry name" value="CheY-like_superfamily"/>
</dbReference>
<dbReference type="PANTHER" id="PTHR43711:SF1">
    <property type="entry name" value="HISTIDINE KINASE 1"/>
    <property type="match status" value="1"/>
</dbReference>
<dbReference type="RefSeq" id="WP_274323576.1">
    <property type="nucleotide sequence ID" value="NZ_CP118158.1"/>
</dbReference>
<organism evidence="7 8">
    <name type="scientific">Halosimplex aquaticum</name>
    <dbReference type="NCBI Taxonomy" id="3026162"/>
    <lineage>
        <taxon>Archaea</taxon>
        <taxon>Methanobacteriati</taxon>
        <taxon>Methanobacteriota</taxon>
        <taxon>Stenosarchaea group</taxon>
        <taxon>Halobacteria</taxon>
        <taxon>Halobacteriales</taxon>
        <taxon>Haloarculaceae</taxon>
        <taxon>Halosimplex</taxon>
    </lineage>
</organism>
<protein>
    <recommendedName>
        <fullName evidence="2">histidine kinase</fullName>
        <ecNumber evidence="2">2.7.13.3</ecNumber>
    </recommendedName>
</protein>
<dbReference type="Gene3D" id="3.40.50.2300">
    <property type="match status" value="1"/>
</dbReference>
<comment type="caution">
    <text evidence="7">The sequence shown here is derived from an EMBL/GenBank/DDBJ whole genome shotgun (WGS) entry which is preliminary data.</text>
</comment>
<dbReference type="SUPFAM" id="SSF55874">
    <property type="entry name" value="ATPase domain of HSP90 chaperone/DNA topoisomerase II/histidine kinase"/>
    <property type="match status" value="1"/>
</dbReference>
<evidence type="ECO:0000256" key="2">
    <source>
        <dbReference type="ARBA" id="ARBA00012438"/>
    </source>
</evidence>
<dbReference type="Pfam" id="PF00512">
    <property type="entry name" value="HisKA"/>
    <property type="match status" value="1"/>
</dbReference>
<feature type="domain" description="Histidine kinase" evidence="6">
    <location>
        <begin position="145"/>
        <end position="337"/>
    </location>
</feature>
<dbReference type="Gene3D" id="3.30.565.10">
    <property type="entry name" value="Histidine kinase-like ATPase, C-terminal domain"/>
    <property type="match status" value="1"/>
</dbReference>
<evidence type="ECO:0000259" key="6">
    <source>
        <dbReference type="PROSITE" id="PS50109"/>
    </source>
</evidence>
<evidence type="ECO:0000313" key="8">
    <source>
        <dbReference type="Proteomes" id="UP001596432"/>
    </source>
</evidence>
<dbReference type="CDD" id="cd00082">
    <property type="entry name" value="HisKA"/>
    <property type="match status" value="1"/>
</dbReference>
<dbReference type="PROSITE" id="PS50109">
    <property type="entry name" value="HIS_KIN"/>
    <property type="match status" value="1"/>
</dbReference>
<keyword evidence="8" id="KW-1185">Reference proteome</keyword>
<evidence type="ECO:0000256" key="3">
    <source>
        <dbReference type="ARBA" id="ARBA00022679"/>
    </source>
</evidence>
<dbReference type="InterPro" id="IPR003594">
    <property type="entry name" value="HATPase_dom"/>
</dbReference>
<gene>
    <name evidence="7" type="ORF">ACFQMA_22080</name>
</gene>
<dbReference type="GO" id="GO:0000160">
    <property type="term" value="P:phosphorelay signal transduction system"/>
    <property type="evidence" value="ECO:0007669"/>
    <property type="project" value="UniProtKB-KW"/>
</dbReference>
<dbReference type="SMART" id="SM00387">
    <property type="entry name" value="HATPase_c"/>
    <property type="match status" value="1"/>
</dbReference>
<dbReference type="InterPro" id="IPR003661">
    <property type="entry name" value="HisK_dim/P_dom"/>
</dbReference>
<dbReference type="SMART" id="SM00388">
    <property type="entry name" value="HisKA"/>
    <property type="match status" value="1"/>
</dbReference>
<dbReference type="InterPro" id="IPR036890">
    <property type="entry name" value="HATPase_C_sf"/>
</dbReference>
<accession>A0ABD5Y9Z2</accession>
<name>A0ABD5Y9Z2_9EURY</name>
<dbReference type="Proteomes" id="UP001596432">
    <property type="component" value="Unassembled WGS sequence"/>
</dbReference>
<keyword evidence="5" id="KW-0902">Two-component regulatory system</keyword>
<dbReference type="GO" id="GO:0004673">
    <property type="term" value="F:protein histidine kinase activity"/>
    <property type="evidence" value="ECO:0007669"/>
    <property type="project" value="UniProtKB-EC"/>
</dbReference>
<evidence type="ECO:0000313" key="7">
    <source>
        <dbReference type="EMBL" id="MFC7142511.1"/>
    </source>
</evidence>
<comment type="catalytic activity">
    <reaction evidence="1">
        <text>ATP + protein L-histidine = ADP + protein N-phospho-L-histidine.</text>
        <dbReference type="EC" id="2.7.13.3"/>
    </reaction>
</comment>
<keyword evidence="3" id="KW-0808">Transferase</keyword>
<dbReference type="SUPFAM" id="SSF47384">
    <property type="entry name" value="Homodimeric domain of signal transducing histidine kinase"/>
    <property type="match status" value="1"/>
</dbReference>
<evidence type="ECO:0000256" key="1">
    <source>
        <dbReference type="ARBA" id="ARBA00000085"/>
    </source>
</evidence>
<dbReference type="EC" id="2.7.13.3" evidence="2"/>
<dbReference type="InterPro" id="IPR005467">
    <property type="entry name" value="His_kinase_dom"/>
</dbReference>
<dbReference type="Pfam" id="PF02518">
    <property type="entry name" value="HATPase_c"/>
    <property type="match status" value="1"/>
</dbReference>
<evidence type="ECO:0000256" key="5">
    <source>
        <dbReference type="ARBA" id="ARBA00023012"/>
    </source>
</evidence>
<dbReference type="InterPro" id="IPR050736">
    <property type="entry name" value="Sensor_HK_Regulatory"/>
</dbReference>
<dbReference type="SUPFAM" id="SSF52172">
    <property type="entry name" value="CheY-like"/>
    <property type="match status" value="1"/>
</dbReference>
<keyword evidence="4 7" id="KW-0418">Kinase</keyword>
<dbReference type="GeneID" id="78822856"/>
<dbReference type="PANTHER" id="PTHR43711">
    <property type="entry name" value="TWO-COMPONENT HISTIDINE KINASE"/>
    <property type="match status" value="1"/>
</dbReference>
<dbReference type="EMBL" id="JBHTAS010000001">
    <property type="protein sequence ID" value="MFC7142511.1"/>
    <property type="molecule type" value="Genomic_DNA"/>
</dbReference>
<dbReference type="CDD" id="cd00075">
    <property type="entry name" value="HATPase"/>
    <property type="match status" value="1"/>
</dbReference>
<evidence type="ECO:0000256" key="4">
    <source>
        <dbReference type="ARBA" id="ARBA00022777"/>
    </source>
</evidence>
<proteinExistence type="predicted"/>
<reference evidence="7 8" key="1">
    <citation type="journal article" date="2019" name="Int. J. Syst. Evol. Microbiol.">
        <title>The Global Catalogue of Microorganisms (GCM) 10K type strain sequencing project: providing services to taxonomists for standard genome sequencing and annotation.</title>
        <authorList>
            <consortium name="The Broad Institute Genomics Platform"/>
            <consortium name="The Broad Institute Genome Sequencing Center for Infectious Disease"/>
            <person name="Wu L."/>
            <person name="Ma J."/>
        </authorList>
    </citation>
    <scope>NUCLEOTIDE SEQUENCE [LARGE SCALE GENOMIC DNA]</scope>
    <source>
        <strain evidence="7 8">XZYJT29</strain>
    </source>
</reference>
<dbReference type="InterPro" id="IPR036097">
    <property type="entry name" value="HisK_dim/P_sf"/>
</dbReference>
<sequence>MNGERAVAWVDGAPGERTEAFADAESRFQRRDFTVERIAFGDLADDVAAGRPDCLVVDADSCPDPVAAIQTIRETDPAVAVVALAREGDESLAHRAVAAGAAEYVPSIADEALVDAVERAIDRGERARERYRQSETDQIGEFASVVGHDLRNPLYAVRHRIEMARRTGDDGHLDDALAALDRTDELLSDLIARTGSDPSADDTEYVSLAAVARSAWEHVATGESTLFVRDDRPVAADRGRLTQLLENLFVNAVEHGIGDENGGVEVSVGVDGDGCLSVEDDGCGIPAEEREAVFESGYSTAVDGTGYGLVSVRRIARAHGWTVEVTEGADGGARFEFHGVAVGDS</sequence>